<proteinExistence type="predicted"/>
<evidence type="ECO:0008006" key="4">
    <source>
        <dbReference type="Google" id="ProtNLM"/>
    </source>
</evidence>
<gene>
    <name evidence="2" type="ORF">SAMN04487966_102128</name>
</gene>
<dbReference type="EMBL" id="FPCG01000002">
    <property type="protein sequence ID" value="SFV20997.1"/>
    <property type="molecule type" value="Genomic_DNA"/>
</dbReference>
<keyword evidence="3" id="KW-1185">Reference proteome</keyword>
<organism evidence="2 3">
    <name type="scientific">Micrococcus terreus</name>
    <dbReference type="NCBI Taxonomy" id="574650"/>
    <lineage>
        <taxon>Bacteria</taxon>
        <taxon>Bacillati</taxon>
        <taxon>Actinomycetota</taxon>
        <taxon>Actinomycetes</taxon>
        <taxon>Micrococcales</taxon>
        <taxon>Micrococcaceae</taxon>
        <taxon>Micrococcus</taxon>
    </lineage>
</organism>
<dbReference type="Proteomes" id="UP000198881">
    <property type="component" value="Unassembled WGS sequence"/>
</dbReference>
<dbReference type="Pfam" id="PF11253">
    <property type="entry name" value="DUF3052"/>
    <property type="match status" value="1"/>
</dbReference>
<dbReference type="AlphaFoldDB" id="A0A1I7MGD4"/>
<name>A0A1I7MGD4_9MICC</name>
<sequence length="148" mass="15906">MNQPESAAAAPTAEAGEGPAQLMGLTHGQLVQEFGYDDDVDFDFRDALEDGLGSELLTEDDQEPVDAVILWWREDDGDVTDLTDALVDVQTSLDSGPVWLFTPRKGREGYVDPADANEAAPTAGLHVTTTAGVSEDWSATRLVGRRKS</sequence>
<evidence type="ECO:0000256" key="1">
    <source>
        <dbReference type="SAM" id="MobiDB-lite"/>
    </source>
</evidence>
<protein>
    <recommendedName>
        <fullName evidence="4">DUF3052 domain-containing protein</fullName>
    </recommendedName>
</protein>
<evidence type="ECO:0000313" key="2">
    <source>
        <dbReference type="EMBL" id="SFV20997.1"/>
    </source>
</evidence>
<feature type="compositionally biased region" description="Low complexity" evidence="1">
    <location>
        <begin position="7"/>
        <end position="20"/>
    </location>
</feature>
<accession>A0A1I7MGD4</accession>
<evidence type="ECO:0000313" key="3">
    <source>
        <dbReference type="Proteomes" id="UP000198881"/>
    </source>
</evidence>
<dbReference type="InterPro" id="IPR021412">
    <property type="entry name" value="DUF3052"/>
</dbReference>
<reference evidence="2 3" key="1">
    <citation type="submission" date="2016-10" db="EMBL/GenBank/DDBJ databases">
        <authorList>
            <person name="de Groot N.N."/>
        </authorList>
    </citation>
    <scope>NUCLEOTIDE SEQUENCE [LARGE SCALE GENOMIC DNA]</scope>
    <source>
        <strain evidence="2 3">CGMCC 1.7054</strain>
    </source>
</reference>
<feature type="region of interest" description="Disordered" evidence="1">
    <location>
        <begin position="1"/>
        <end position="23"/>
    </location>
</feature>
<dbReference type="STRING" id="574650.SAMN04487966_102128"/>